<dbReference type="GO" id="GO:0071013">
    <property type="term" value="C:catalytic step 2 spliceosome"/>
    <property type="evidence" value="ECO:0007669"/>
    <property type="project" value="TreeGrafter"/>
</dbReference>
<name>A0AAE0WR55_9PEZI</name>
<proteinExistence type="inferred from homology"/>
<dbReference type="PANTHER" id="PTHR12707:SF0">
    <property type="entry name" value="PININ"/>
    <property type="match status" value="1"/>
</dbReference>
<accession>A0AAE0WR55</accession>
<feature type="compositionally biased region" description="Basic and acidic residues" evidence="8">
    <location>
        <begin position="338"/>
        <end position="349"/>
    </location>
</feature>
<evidence type="ECO:0000256" key="5">
    <source>
        <dbReference type="ARBA" id="ARBA00023163"/>
    </source>
</evidence>
<keyword evidence="5" id="KW-0804">Transcription</keyword>
<evidence type="ECO:0000259" key="9">
    <source>
        <dbReference type="Pfam" id="PF04696"/>
    </source>
</evidence>
<evidence type="ECO:0000256" key="4">
    <source>
        <dbReference type="ARBA" id="ARBA00023015"/>
    </source>
</evidence>
<evidence type="ECO:0000313" key="10">
    <source>
        <dbReference type="EMBL" id="KAK3676297.1"/>
    </source>
</evidence>
<comment type="caution">
    <text evidence="10">The sequence shown here is derived from an EMBL/GenBank/DDBJ whole genome shotgun (WGS) entry which is preliminary data.</text>
</comment>
<feature type="compositionally biased region" description="Basic and acidic residues" evidence="8">
    <location>
        <begin position="311"/>
        <end position="320"/>
    </location>
</feature>
<dbReference type="InterPro" id="IPR006786">
    <property type="entry name" value="Pinin_SDK_MemA"/>
</dbReference>
<feature type="region of interest" description="Disordered" evidence="8">
    <location>
        <begin position="208"/>
        <end position="357"/>
    </location>
</feature>
<feature type="region of interest" description="Disordered" evidence="8">
    <location>
        <begin position="1"/>
        <end position="151"/>
    </location>
</feature>
<dbReference type="Proteomes" id="UP001274830">
    <property type="component" value="Unassembled WGS sequence"/>
</dbReference>
<keyword evidence="3" id="KW-0507">mRNA processing</keyword>
<reference evidence="10" key="1">
    <citation type="submission" date="2023-07" db="EMBL/GenBank/DDBJ databases">
        <title>Black Yeasts Isolated from many extreme environments.</title>
        <authorList>
            <person name="Coleine C."/>
            <person name="Stajich J.E."/>
            <person name="Selbmann L."/>
        </authorList>
    </citation>
    <scope>NUCLEOTIDE SEQUENCE</scope>
    <source>
        <strain evidence="10">CCFEE 5485</strain>
    </source>
</reference>
<keyword evidence="6" id="KW-0508">mRNA splicing</keyword>
<comment type="similarity">
    <text evidence="2">Belongs to the pinin family.</text>
</comment>
<protein>
    <recommendedName>
        <fullName evidence="9">Pinin/SDK/MemA protein domain-containing protein</fullName>
    </recommendedName>
</protein>
<evidence type="ECO:0000256" key="8">
    <source>
        <dbReference type="SAM" id="MobiDB-lite"/>
    </source>
</evidence>
<feature type="compositionally biased region" description="Basic and acidic residues" evidence="8">
    <location>
        <begin position="121"/>
        <end position="151"/>
    </location>
</feature>
<keyword evidence="4" id="KW-0805">Transcription regulation</keyword>
<organism evidence="10 11">
    <name type="scientific">Recurvomyces mirabilis</name>
    <dbReference type="NCBI Taxonomy" id="574656"/>
    <lineage>
        <taxon>Eukaryota</taxon>
        <taxon>Fungi</taxon>
        <taxon>Dikarya</taxon>
        <taxon>Ascomycota</taxon>
        <taxon>Pezizomycotina</taxon>
        <taxon>Dothideomycetes</taxon>
        <taxon>Dothideomycetidae</taxon>
        <taxon>Mycosphaerellales</taxon>
        <taxon>Teratosphaeriaceae</taxon>
        <taxon>Recurvomyces</taxon>
    </lineage>
</organism>
<dbReference type="InterPro" id="IPR039853">
    <property type="entry name" value="Pinin"/>
</dbReference>
<evidence type="ECO:0000256" key="3">
    <source>
        <dbReference type="ARBA" id="ARBA00022664"/>
    </source>
</evidence>
<gene>
    <name evidence="10" type="ORF">LTR78_004048</name>
</gene>
<dbReference type="PANTHER" id="PTHR12707">
    <property type="entry name" value="PINN"/>
    <property type="match status" value="1"/>
</dbReference>
<dbReference type="AlphaFoldDB" id="A0AAE0WR55"/>
<keyword evidence="11" id="KW-1185">Reference proteome</keyword>
<evidence type="ECO:0000256" key="7">
    <source>
        <dbReference type="ARBA" id="ARBA00023242"/>
    </source>
</evidence>
<dbReference type="GO" id="GO:0008380">
    <property type="term" value="P:RNA splicing"/>
    <property type="evidence" value="ECO:0007669"/>
    <property type="project" value="UniProtKB-KW"/>
</dbReference>
<feature type="compositionally biased region" description="Polar residues" evidence="8">
    <location>
        <begin position="235"/>
        <end position="250"/>
    </location>
</feature>
<feature type="compositionally biased region" description="Acidic residues" evidence="8">
    <location>
        <begin position="24"/>
        <end position="35"/>
    </location>
</feature>
<evidence type="ECO:0000256" key="1">
    <source>
        <dbReference type="ARBA" id="ARBA00004123"/>
    </source>
</evidence>
<feature type="compositionally biased region" description="Polar residues" evidence="8">
    <location>
        <begin position="43"/>
        <end position="55"/>
    </location>
</feature>
<dbReference type="EMBL" id="JAUTXT010000011">
    <property type="protein sequence ID" value="KAK3676297.1"/>
    <property type="molecule type" value="Genomic_DNA"/>
</dbReference>
<evidence type="ECO:0000256" key="6">
    <source>
        <dbReference type="ARBA" id="ARBA00023187"/>
    </source>
</evidence>
<dbReference type="GO" id="GO:0006397">
    <property type="term" value="P:mRNA processing"/>
    <property type="evidence" value="ECO:0007669"/>
    <property type="project" value="UniProtKB-KW"/>
</dbReference>
<feature type="compositionally biased region" description="Basic and acidic residues" evidence="8">
    <location>
        <begin position="275"/>
        <end position="295"/>
    </location>
</feature>
<keyword evidence="7" id="KW-0539">Nucleus</keyword>
<feature type="domain" description="Pinin/SDK/MemA protein" evidence="9">
    <location>
        <begin position="102"/>
        <end position="215"/>
    </location>
</feature>
<evidence type="ECO:0000256" key="2">
    <source>
        <dbReference type="ARBA" id="ARBA00010386"/>
    </source>
</evidence>
<dbReference type="Pfam" id="PF04696">
    <property type="entry name" value="Pinin_SDK_memA"/>
    <property type="match status" value="1"/>
</dbReference>
<evidence type="ECO:0000313" key="11">
    <source>
        <dbReference type="Proteomes" id="UP001274830"/>
    </source>
</evidence>
<sequence length="357" mass="40220">MSEVTETERPASTNGLKRQYSRDGEDEGEQEQEQEQESKRQRTSPGKNSPKNNVGSVDEEAAVKVSKKAAETEENASEQQQQQQQSQDETPKETRRKAGAMDEKQRSKRLFGSLLGNLNRPSDRASQRRQEIEARRKAELQRQDDERLEEKNRRLERLVEHRRETQITVDKEDTRIRHAQLLNNANFLQTSSEPKLYYRPWDMREEEEDRITQQVRGAKATIARERGEPEPESTPVATSSGGSEAGQTRGQYDDLSGGPDVAANDQLANANAESELPRRDGSMEAEEERSTKGDEPDPSAEVAISQPETDMPVRGDHTDGDQDADSDDKSISLVADQKQADDDGDHVLEGEEDTVIY</sequence>
<comment type="subcellular location">
    <subcellularLocation>
        <location evidence="1">Nucleus</location>
    </subcellularLocation>
</comment>